<dbReference type="PANTHER" id="PTHR46136">
    <property type="entry name" value="TRANSCRIPTION FACTOR GTE8"/>
    <property type="match status" value="1"/>
</dbReference>
<organism evidence="1 2">
    <name type="scientific">Anisodus tanguticus</name>
    <dbReference type="NCBI Taxonomy" id="243964"/>
    <lineage>
        <taxon>Eukaryota</taxon>
        <taxon>Viridiplantae</taxon>
        <taxon>Streptophyta</taxon>
        <taxon>Embryophyta</taxon>
        <taxon>Tracheophyta</taxon>
        <taxon>Spermatophyta</taxon>
        <taxon>Magnoliopsida</taxon>
        <taxon>eudicotyledons</taxon>
        <taxon>Gunneridae</taxon>
        <taxon>Pentapetalae</taxon>
        <taxon>asterids</taxon>
        <taxon>lamiids</taxon>
        <taxon>Solanales</taxon>
        <taxon>Solanaceae</taxon>
        <taxon>Solanoideae</taxon>
        <taxon>Hyoscyameae</taxon>
        <taxon>Anisodus</taxon>
    </lineage>
</organism>
<evidence type="ECO:0000313" key="2">
    <source>
        <dbReference type="Proteomes" id="UP001291623"/>
    </source>
</evidence>
<name>A0AAE1VQG5_9SOLA</name>
<evidence type="ECO:0000313" key="1">
    <source>
        <dbReference type="EMBL" id="KAK4379058.1"/>
    </source>
</evidence>
<proteinExistence type="predicted"/>
<gene>
    <name evidence="1" type="ORF">RND71_000920</name>
</gene>
<protein>
    <submittedName>
        <fullName evidence="1">Uncharacterized protein</fullName>
    </submittedName>
</protein>
<dbReference type="Proteomes" id="UP001291623">
    <property type="component" value="Unassembled WGS sequence"/>
</dbReference>
<reference evidence="1" key="1">
    <citation type="submission" date="2023-12" db="EMBL/GenBank/DDBJ databases">
        <title>Genome assembly of Anisodus tanguticus.</title>
        <authorList>
            <person name="Wang Y.-J."/>
        </authorList>
    </citation>
    <scope>NUCLEOTIDE SEQUENCE</scope>
    <source>
        <strain evidence="1">KB-2021</strain>
        <tissue evidence="1">Leaf</tissue>
    </source>
</reference>
<sequence length="150" mass="17300">MAMLCNSQPKVVGSENMACGKKRKISMVTNYDRHIIDINELEKDNKILRAAMLKKRFADMIIKSQQQVLGKAFDGEKMKKKKTELWEKQLQEEKAKSQRERDREAARIAIATIKRTVVFDDGLQPERDLLAIIGTTNSLYVFSKTRKPSR</sequence>
<comment type="caution">
    <text evidence="1">The sequence shown here is derived from an EMBL/GenBank/DDBJ whole genome shotgun (WGS) entry which is preliminary data.</text>
</comment>
<accession>A0AAE1VQG5</accession>
<dbReference type="PANTHER" id="PTHR46136:SF19">
    <property type="entry name" value="TRANSCRIPTION FACTOR GTE12"/>
    <property type="match status" value="1"/>
</dbReference>
<dbReference type="AlphaFoldDB" id="A0AAE1VQG5"/>
<dbReference type="InterPro" id="IPR052442">
    <property type="entry name" value="Env_Response_Regulator"/>
</dbReference>
<keyword evidence="2" id="KW-1185">Reference proteome</keyword>
<dbReference type="EMBL" id="JAVYJV010000001">
    <property type="protein sequence ID" value="KAK4379058.1"/>
    <property type="molecule type" value="Genomic_DNA"/>
</dbReference>